<dbReference type="SUPFAM" id="SSF55073">
    <property type="entry name" value="Nucleotide cyclase"/>
    <property type="match status" value="1"/>
</dbReference>
<evidence type="ECO:0000313" key="5">
    <source>
        <dbReference type="Proteomes" id="UP000663207"/>
    </source>
</evidence>
<dbReference type="Pfam" id="PF17178">
    <property type="entry name" value="MASE5"/>
    <property type="match status" value="1"/>
</dbReference>
<evidence type="ECO:0000256" key="1">
    <source>
        <dbReference type="ARBA" id="ARBA00012528"/>
    </source>
</evidence>
<organism evidence="4 5">
    <name type="scientific">Shewanella sedimentimangrovi</name>
    <dbReference type="NCBI Taxonomy" id="2814293"/>
    <lineage>
        <taxon>Bacteria</taxon>
        <taxon>Pseudomonadati</taxon>
        <taxon>Pseudomonadota</taxon>
        <taxon>Gammaproteobacteria</taxon>
        <taxon>Alteromonadales</taxon>
        <taxon>Shewanellaceae</taxon>
        <taxon>Shewanella</taxon>
    </lineage>
</organism>
<feature type="transmembrane region" description="Helical" evidence="2">
    <location>
        <begin position="60"/>
        <end position="83"/>
    </location>
</feature>
<dbReference type="SMART" id="SM00267">
    <property type="entry name" value="GGDEF"/>
    <property type="match status" value="1"/>
</dbReference>
<dbReference type="NCBIfam" id="TIGR00254">
    <property type="entry name" value="GGDEF"/>
    <property type="match status" value="1"/>
</dbReference>
<dbReference type="Pfam" id="PF00990">
    <property type="entry name" value="GGDEF"/>
    <property type="match status" value="1"/>
</dbReference>
<keyword evidence="5" id="KW-1185">Reference proteome</keyword>
<dbReference type="InterPro" id="IPR033444">
    <property type="entry name" value="MASE5"/>
</dbReference>
<dbReference type="CDD" id="cd01949">
    <property type="entry name" value="GGDEF"/>
    <property type="match status" value="1"/>
</dbReference>
<dbReference type="PANTHER" id="PTHR45138">
    <property type="entry name" value="REGULATORY COMPONENTS OF SENSORY TRANSDUCTION SYSTEM"/>
    <property type="match status" value="1"/>
</dbReference>
<feature type="transmembrane region" description="Helical" evidence="2">
    <location>
        <begin position="172"/>
        <end position="190"/>
    </location>
</feature>
<dbReference type="InterPro" id="IPR050469">
    <property type="entry name" value="Diguanylate_Cyclase"/>
</dbReference>
<evidence type="ECO:0000256" key="2">
    <source>
        <dbReference type="SAM" id="Phobius"/>
    </source>
</evidence>
<dbReference type="PROSITE" id="PS50887">
    <property type="entry name" value="GGDEF"/>
    <property type="match status" value="1"/>
</dbReference>
<gene>
    <name evidence="4" type="ORF">JYB85_02745</name>
</gene>
<evidence type="ECO:0000313" key="4">
    <source>
        <dbReference type="EMBL" id="QSX37778.1"/>
    </source>
</evidence>
<dbReference type="RefSeq" id="WP_207380954.1">
    <property type="nucleotide sequence ID" value="NZ_CP071502.1"/>
</dbReference>
<evidence type="ECO:0000259" key="3">
    <source>
        <dbReference type="PROSITE" id="PS50887"/>
    </source>
</evidence>
<feature type="domain" description="GGDEF" evidence="3">
    <location>
        <begin position="241"/>
        <end position="375"/>
    </location>
</feature>
<name>A0ABX7R4L5_9GAMM</name>
<sequence length="375" mass="41534">MRAATAMDQDIPEFKSQLRLESALYVQNGLQWVSAASLLLLAAITLNWRLNEIGPADWGFFMAVLPLAFICLLGAMFLGHGAVHPYSRWLLLVFLMLLVWCWLLFIAELLQVAPQSIAAMEAVADILVLLLMMGLFPDALMIAAGQVPLVCFICLSRYQSMPENLAFPLSKFICLLVIIAVGQQVLFGWFSRAIAGSVEKQKLLKQFRRLALVDGLTNLSNRRHLDELLKQEIRAAQRNGRPLCLLLLDIDYFKRLNDSLGHQAGDDCLVQVAALLSDAACRPRDLAARYGGEEFVLLLPETPLEGALAKAQSVAALLHQRNISHPDSPIADRVTASQGICQWQPGMDADALLQSCDRRLYQAKRQGRNCIIVSG</sequence>
<dbReference type="PANTHER" id="PTHR45138:SF24">
    <property type="entry name" value="DIGUANYLATE CYCLASE DGCC-RELATED"/>
    <property type="match status" value="1"/>
</dbReference>
<protein>
    <recommendedName>
        <fullName evidence="1">diguanylate cyclase</fullName>
        <ecNumber evidence="1">2.7.7.65</ecNumber>
    </recommendedName>
</protein>
<keyword evidence="2" id="KW-0812">Transmembrane</keyword>
<dbReference type="InterPro" id="IPR029787">
    <property type="entry name" value="Nucleotide_cyclase"/>
</dbReference>
<proteinExistence type="predicted"/>
<dbReference type="EMBL" id="CP071502">
    <property type="protein sequence ID" value="QSX37778.1"/>
    <property type="molecule type" value="Genomic_DNA"/>
</dbReference>
<feature type="transmembrane region" description="Helical" evidence="2">
    <location>
        <begin position="89"/>
        <end position="110"/>
    </location>
</feature>
<accession>A0ABX7R4L5</accession>
<feature type="transmembrane region" description="Helical" evidence="2">
    <location>
        <begin position="29"/>
        <end position="48"/>
    </location>
</feature>
<dbReference type="InterPro" id="IPR043128">
    <property type="entry name" value="Rev_trsase/Diguanyl_cyclase"/>
</dbReference>
<keyword evidence="2" id="KW-0472">Membrane</keyword>
<dbReference type="InterPro" id="IPR000160">
    <property type="entry name" value="GGDEF_dom"/>
</dbReference>
<feature type="transmembrane region" description="Helical" evidence="2">
    <location>
        <begin position="117"/>
        <end position="136"/>
    </location>
</feature>
<reference evidence="4 5" key="1">
    <citation type="submission" date="2021-03" db="EMBL/GenBank/DDBJ databases">
        <title>Novel species identification of genus Shewanella.</title>
        <authorList>
            <person name="Liu G."/>
            <person name="Zhang Q."/>
        </authorList>
    </citation>
    <scope>NUCLEOTIDE SEQUENCE [LARGE SCALE GENOMIC DNA]</scope>
    <source>
        <strain evidence="4 5">FJAT-52962</strain>
    </source>
</reference>
<keyword evidence="2" id="KW-1133">Transmembrane helix</keyword>
<dbReference type="EC" id="2.7.7.65" evidence="1"/>
<dbReference type="Gene3D" id="3.30.70.270">
    <property type="match status" value="1"/>
</dbReference>
<dbReference type="Proteomes" id="UP000663207">
    <property type="component" value="Chromosome"/>
</dbReference>